<dbReference type="Gene3D" id="3.40.50.300">
    <property type="entry name" value="P-loop containing nucleotide triphosphate hydrolases"/>
    <property type="match status" value="1"/>
</dbReference>
<dbReference type="GeneTree" id="ENSGT00940000160560"/>
<dbReference type="Proteomes" id="UP000261420">
    <property type="component" value="Unplaced"/>
</dbReference>
<accession>A0A3B4T732</accession>
<dbReference type="PANTHER" id="PTHR14241:SF1">
    <property type="entry name" value="INTERFERON-INDUCED PROTEIN 44-RELATED"/>
    <property type="match status" value="1"/>
</dbReference>
<dbReference type="AlphaFoldDB" id="A0A3B4T732"/>
<proteinExistence type="predicted"/>
<keyword evidence="2" id="KW-1185">Reference proteome</keyword>
<dbReference type="InterPro" id="IPR027417">
    <property type="entry name" value="P-loop_NTPase"/>
</dbReference>
<sequence>MQLPQILLHGPVGAGKSSFINSVDSVLQGRVTARVMTDAISGTSFTRKYASYKIRKEPMGHYSFIFNDIMGYEQHTNRGVHVEDVKMALRGHVKKHYEFIPGRPLKEGDLDYNSSPTLDDRVHVLVCAIPAASVSIISDDVVKKMREVRLAASDAGIPQLVIITKVDEACDEVRKDIKNVYKSIYLKEQVDKIHNLLGIPLNSIFLVKNYCSEINVNDDVSALTLCTFKLLRQMFFIVEVLRM</sequence>
<dbReference type="GO" id="GO:0006955">
    <property type="term" value="P:immune response"/>
    <property type="evidence" value="ECO:0007669"/>
    <property type="project" value="TreeGrafter"/>
</dbReference>
<reference evidence="1" key="2">
    <citation type="submission" date="2025-09" db="UniProtKB">
        <authorList>
            <consortium name="Ensembl"/>
        </authorList>
    </citation>
    <scope>IDENTIFICATION</scope>
</reference>
<evidence type="ECO:0008006" key="3">
    <source>
        <dbReference type="Google" id="ProtNLM"/>
    </source>
</evidence>
<dbReference type="STRING" id="41447.ENSSDUP00000001931"/>
<dbReference type="PANTHER" id="PTHR14241">
    <property type="entry name" value="INTERFERON-INDUCED PROTEIN 44"/>
    <property type="match status" value="1"/>
</dbReference>
<evidence type="ECO:0000313" key="2">
    <source>
        <dbReference type="Proteomes" id="UP000261420"/>
    </source>
</evidence>
<dbReference type="SUPFAM" id="SSF52540">
    <property type="entry name" value="P-loop containing nucleoside triphosphate hydrolases"/>
    <property type="match status" value="1"/>
</dbReference>
<organism evidence="1 2">
    <name type="scientific">Seriola dumerili</name>
    <name type="common">Greater amberjack</name>
    <name type="synonym">Caranx dumerili</name>
    <dbReference type="NCBI Taxonomy" id="41447"/>
    <lineage>
        <taxon>Eukaryota</taxon>
        <taxon>Metazoa</taxon>
        <taxon>Chordata</taxon>
        <taxon>Craniata</taxon>
        <taxon>Vertebrata</taxon>
        <taxon>Euteleostomi</taxon>
        <taxon>Actinopterygii</taxon>
        <taxon>Neopterygii</taxon>
        <taxon>Teleostei</taxon>
        <taxon>Neoteleostei</taxon>
        <taxon>Acanthomorphata</taxon>
        <taxon>Carangaria</taxon>
        <taxon>Carangiformes</taxon>
        <taxon>Carangidae</taxon>
        <taxon>Seriola</taxon>
    </lineage>
</organism>
<reference evidence="1" key="1">
    <citation type="submission" date="2025-08" db="UniProtKB">
        <authorList>
            <consortium name="Ensembl"/>
        </authorList>
    </citation>
    <scope>IDENTIFICATION</scope>
</reference>
<protein>
    <recommendedName>
        <fullName evidence="3">G domain-containing protein</fullName>
    </recommendedName>
</protein>
<name>A0A3B4T732_SERDU</name>
<evidence type="ECO:0000313" key="1">
    <source>
        <dbReference type="Ensembl" id="ENSSDUP00000001931.1"/>
    </source>
</evidence>
<dbReference type="OMA" id="DERTCPP"/>
<dbReference type="Ensembl" id="ENSSDUT00000001993.1">
    <property type="protein sequence ID" value="ENSSDUP00000001931.1"/>
    <property type="gene ID" value="ENSSDUG00000001507.1"/>
</dbReference>